<dbReference type="GO" id="GO:0000785">
    <property type="term" value="C:chromatin"/>
    <property type="evidence" value="ECO:0007669"/>
    <property type="project" value="TreeGrafter"/>
</dbReference>
<protein>
    <recommendedName>
        <fullName evidence="5">Sister chromatid cohesion protein DCC1</fullName>
    </recommendedName>
</protein>
<dbReference type="GeneID" id="34527660"/>
<evidence type="ECO:0000313" key="4">
    <source>
        <dbReference type="Proteomes" id="UP000006310"/>
    </source>
</evidence>
<dbReference type="InterPro" id="IPR019128">
    <property type="entry name" value="Dcc1"/>
</dbReference>
<dbReference type="GO" id="GO:0034088">
    <property type="term" value="P:maintenance of mitotic sister chromatid cohesion"/>
    <property type="evidence" value="ECO:0007669"/>
    <property type="project" value="TreeGrafter"/>
</dbReference>
<dbReference type="HOGENOM" id="CLU_034504_0_0_1"/>
<gene>
    <name evidence="3" type="primary">KNAG0I01260</name>
    <name evidence="3" type="ordered locus">KNAG_0I01260</name>
</gene>
<dbReference type="GO" id="GO:0000775">
    <property type="term" value="C:chromosome, centromeric region"/>
    <property type="evidence" value="ECO:0007669"/>
    <property type="project" value="TreeGrafter"/>
</dbReference>
<dbReference type="GO" id="GO:0034398">
    <property type="term" value="P:telomere tethering at nuclear periphery"/>
    <property type="evidence" value="ECO:0007669"/>
    <property type="project" value="EnsemblFungi"/>
</dbReference>
<dbReference type="GO" id="GO:0031390">
    <property type="term" value="C:Ctf18 RFC-like complex"/>
    <property type="evidence" value="ECO:0007669"/>
    <property type="project" value="EnsemblFungi"/>
</dbReference>
<keyword evidence="2" id="KW-0235">DNA replication</keyword>
<evidence type="ECO:0000313" key="3">
    <source>
        <dbReference type="EMBL" id="CCK71917.1"/>
    </source>
</evidence>
<dbReference type="PANTHER" id="PTHR13395">
    <property type="entry name" value="SISTER CHROMATID COHESION PROTEIN DCC1-RELATED"/>
    <property type="match status" value="1"/>
</dbReference>
<reference evidence="4" key="2">
    <citation type="submission" date="2012-08" db="EMBL/GenBank/DDBJ databases">
        <title>Genome sequence of Kazachstania naganishii.</title>
        <authorList>
            <person name="Gordon J.L."/>
            <person name="Armisen D."/>
            <person name="Proux-Wera E."/>
            <person name="OhEigeartaigh S.S."/>
            <person name="Byrne K.P."/>
            <person name="Wolfe K.H."/>
        </authorList>
    </citation>
    <scope>NUCLEOTIDE SEQUENCE [LARGE SCALE GENOMIC DNA]</scope>
    <source>
        <strain evidence="4">ATCC MYA-139 / BCRC 22969 / CBS 8797 / CCRC 22969 / KCTC 17520 / NBRC 10181 / NCYC 3082</strain>
    </source>
</reference>
<dbReference type="OrthoDB" id="276989at2759"/>
<dbReference type="GO" id="GO:0035753">
    <property type="term" value="P:maintenance of DNA trinucleotide repeats"/>
    <property type="evidence" value="ECO:0007669"/>
    <property type="project" value="EnsemblFungi"/>
</dbReference>
<name>J7S2A1_HUIN7</name>
<evidence type="ECO:0000256" key="2">
    <source>
        <dbReference type="ARBA" id="ARBA00022705"/>
    </source>
</evidence>
<dbReference type="eggNOG" id="KOG0798">
    <property type="taxonomic scope" value="Eukaryota"/>
</dbReference>
<dbReference type="EMBL" id="HE978322">
    <property type="protein sequence ID" value="CCK71917.1"/>
    <property type="molecule type" value="Genomic_DNA"/>
</dbReference>
<sequence length="387" mass="44194">MSINLHTQFQYDPAYKLIQLTPELLEILEKNEAGSNTGLQFKSLSAEGTDVVLCSDDKTWLIKQKNHSNTVLLMKEFVPENDIQVSEESLFGLRQPEDNYLAFANTSYEYETRAVEGHLNLNSLLMYDGERDFPLGADEGSLLHSFDELADDSPCSKKECLSQWHQLGGCTISNVLCILSQNFLSKALNITLVSIMSENLPLDDLKLDATYEAVRKGMEDAESSTFSPYSKEVVLTVLNKFGISTKENTAWELDMLTIAKWYGLEALQTYVRNSSLSVDEFLIKWKSLFPAFFPCDIDVVMLRGHYYVPTSGYIQYLSKDTLPSEVKSRFRSLFELQSTWVLEDIEPFIKEFNTKGLKIDNFIMKFAKRKQITDRNRKITITTVTSR</sequence>
<dbReference type="KEGG" id="kng:KNAG_0I01260"/>
<dbReference type="OMA" id="DSESWPF"/>
<dbReference type="Pfam" id="PF09724">
    <property type="entry name" value="Dcc1"/>
    <property type="match status" value="1"/>
</dbReference>
<evidence type="ECO:0000256" key="1">
    <source>
        <dbReference type="ARBA" id="ARBA00007017"/>
    </source>
</evidence>
<dbReference type="GO" id="GO:0006260">
    <property type="term" value="P:DNA replication"/>
    <property type="evidence" value="ECO:0007669"/>
    <property type="project" value="UniProtKB-KW"/>
</dbReference>
<proteinExistence type="inferred from homology"/>
<dbReference type="RefSeq" id="XP_022466162.1">
    <property type="nucleotide sequence ID" value="XM_022609803.1"/>
</dbReference>
<evidence type="ECO:0008006" key="5">
    <source>
        <dbReference type="Google" id="ProtNLM"/>
    </source>
</evidence>
<dbReference type="AlphaFoldDB" id="J7S2A1"/>
<dbReference type="STRING" id="1071383.J7S2A1"/>
<dbReference type="PANTHER" id="PTHR13395:SF6">
    <property type="entry name" value="SISTER CHROMATID COHESION PROTEIN DCC1"/>
    <property type="match status" value="1"/>
</dbReference>
<organism evidence="3 4">
    <name type="scientific">Huiozyma naganishii (strain ATCC MYA-139 / BCRC 22969 / CBS 8797 / KCTC 17520 / NBRC 10181 / NCYC 3082 / Yp74L-3)</name>
    <name type="common">Yeast</name>
    <name type="synonym">Kazachstania naganishii</name>
    <dbReference type="NCBI Taxonomy" id="1071383"/>
    <lineage>
        <taxon>Eukaryota</taxon>
        <taxon>Fungi</taxon>
        <taxon>Dikarya</taxon>
        <taxon>Ascomycota</taxon>
        <taxon>Saccharomycotina</taxon>
        <taxon>Saccharomycetes</taxon>
        <taxon>Saccharomycetales</taxon>
        <taxon>Saccharomycetaceae</taxon>
        <taxon>Huiozyma</taxon>
    </lineage>
</organism>
<reference evidence="3 4" key="1">
    <citation type="journal article" date="2011" name="Proc. Natl. Acad. Sci. U.S.A.">
        <title>Evolutionary erosion of yeast sex chromosomes by mating-type switching accidents.</title>
        <authorList>
            <person name="Gordon J.L."/>
            <person name="Armisen D."/>
            <person name="Proux-Wera E."/>
            <person name="Oheigeartaigh S.S."/>
            <person name="Byrne K.P."/>
            <person name="Wolfe K.H."/>
        </authorList>
    </citation>
    <scope>NUCLEOTIDE SEQUENCE [LARGE SCALE GENOMIC DNA]</scope>
    <source>
        <strain evidence="4">ATCC MYA-139 / BCRC 22969 / CBS 8797 / CCRC 22969 / KCTC 17520 / NBRC 10181 / NCYC 3082</strain>
    </source>
</reference>
<comment type="similarity">
    <text evidence="1">Belongs to the DCC1 family.</text>
</comment>
<keyword evidence="4" id="KW-1185">Reference proteome</keyword>
<accession>J7S2A1</accession>
<dbReference type="Proteomes" id="UP000006310">
    <property type="component" value="Chromosome 9"/>
</dbReference>